<organism evidence="2 3">
    <name type="scientific">Cuscuta epithymum</name>
    <dbReference type="NCBI Taxonomy" id="186058"/>
    <lineage>
        <taxon>Eukaryota</taxon>
        <taxon>Viridiplantae</taxon>
        <taxon>Streptophyta</taxon>
        <taxon>Embryophyta</taxon>
        <taxon>Tracheophyta</taxon>
        <taxon>Spermatophyta</taxon>
        <taxon>Magnoliopsida</taxon>
        <taxon>eudicotyledons</taxon>
        <taxon>Gunneridae</taxon>
        <taxon>Pentapetalae</taxon>
        <taxon>asterids</taxon>
        <taxon>lamiids</taxon>
        <taxon>Solanales</taxon>
        <taxon>Convolvulaceae</taxon>
        <taxon>Cuscuteae</taxon>
        <taxon>Cuscuta</taxon>
        <taxon>Cuscuta subgen. Cuscuta</taxon>
    </lineage>
</organism>
<dbReference type="Gene3D" id="2.40.70.10">
    <property type="entry name" value="Acid Proteases"/>
    <property type="match status" value="1"/>
</dbReference>
<keyword evidence="3" id="KW-1185">Reference proteome</keyword>
<dbReference type="AlphaFoldDB" id="A0AAV0E4F9"/>
<evidence type="ECO:0000313" key="3">
    <source>
        <dbReference type="Proteomes" id="UP001152523"/>
    </source>
</evidence>
<feature type="region of interest" description="Disordered" evidence="1">
    <location>
        <begin position="100"/>
        <end position="120"/>
    </location>
</feature>
<dbReference type="PANTHER" id="PTHR33067:SF9">
    <property type="entry name" value="RNA-DIRECTED DNA POLYMERASE"/>
    <property type="match status" value="1"/>
</dbReference>
<comment type="caution">
    <text evidence="2">The sequence shown here is derived from an EMBL/GenBank/DDBJ whole genome shotgun (WGS) entry which is preliminary data.</text>
</comment>
<gene>
    <name evidence="2" type="ORF">CEPIT_LOCUS21668</name>
</gene>
<dbReference type="Proteomes" id="UP001152523">
    <property type="component" value="Unassembled WGS sequence"/>
</dbReference>
<proteinExistence type="predicted"/>
<evidence type="ECO:0000256" key="1">
    <source>
        <dbReference type="SAM" id="MobiDB-lite"/>
    </source>
</evidence>
<dbReference type="InterPro" id="IPR021109">
    <property type="entry name" value="Peptidase_aspartic_dom_sf"/>
</dbReference>
<accession>A0AAV0E4F9</accession>
<dbReference type="PANTHER" id="PTHR33067">
    <property type="entry name" value="RNA-DIRECTED DNA POLYMERASE-RELATED"/>
    <property type="match status" value="1"/>
</dbReference>
<reference evidence="2" key="1">
    <citation type="submission" date="2022-07" db="EMBL/GenBank/DDBJ databases">
        <authorList>
            <person name="Macas J."/>
            <person name="Novak P."/>
            <person name="Neumann P."/>
        </authorList>
    </citation>
    <scope>NUCLEOTIDE SEQUENCE</scope>
</reference>
<dbReference type="EMBL" id="CAMAPF010000316">
    <property type="protein sequence ID" value="CAH9116920.1"/>
    <property type="molecule type" value="Genomic_DNA"/>
</dbReference>
<evidence type="ECO:0000313" key="2">
    <source>
        <dbReference type="EMBL" id="CAH9116920.1"/>
    </source>
</evidence>
<protein>
    <recommendedName>
        <fullName evidence="4">Reverse transcriptase domain-containing protein</fullName>
    </recommendedName>
</protein>
<evidence type="ECO:0008006" key="4">
    <source>
        <dbReference type="Google" id="ProtNLM"/>
    </source>
</evidence>
<sequence>MKNVLVKVGKFYIPVDFLVLDMEKMDVPVILGRSFLATSAVVIDVQAATVKLRVGGDDETFHVWKTQSIPSQNMEVNTNRFIPSKTINIMKAQILRPECPPTHHGNEKNGRTTPWPPHDLKRVTLVKRLREPNHT</sequence>
<name>A0AAV0E4F9_9ASTE</name>